<protein>
    <submittedName>
        <fullName evidence="2">Glycosyl transferase family 2</fullName>
    </submittedName>
</protein>
<dbReference type="Pfam" id="PF00535">
    <property type="entry name" value="Glycos_transf_2"/>
    <property type="match status" value="1"/>
</dbReference>
<organism evidence="2 3">
    <name type="scientific">Candidatus Collierbacteria bacterium GW2011_GWF2_44_15</name>
    <dbReference type="NCBI Taxonomy" id="1618404"/>
    <lineage>
        <taxon>Bacteria</taxon>
        <taxon>Candidatus Collieribacteriota</taxon>
    </lineage>
</organism>
<dbReference type="PANTHER" id="PTHR10859:SF91">
    <property type="entry name" value="DOLICHYL-PHOSPHATE BETA-GLUCOSYLTRANSFERASE"/>
    <property type="match status" value="1"/>
</dbReference>
<dbReference type="EMBL" id="LCHZ01000044">
    <property type="protein sequence ID" value="KKT44973.1"/>
    <property type="molecule type" value="Genomic_DNA"/>
</dbReference>
<dbReference type="SUPFAM" id="SSF53448">
    <property type="entry name" value="Nucleotide-diphospho-sugar transferases"/>
    <property type="match status" value="1"/>
</dbReference>
<dbReference type="STRING" id="1618404.UW35_C0044G0003"/>
<dbReference type="PANTHER" id="PTHR10859">
    <property type="entry name" value="GLYCOSYL TRANSFERASE"/>
    <property type="match status" value="1"/>
</dbReference>
<dbReference type="Gene3D" id="3.90.550.10">
    <property type="entry name" value="Spore Coat Polysaccharide Biosynthesis Protein SpsA, Chain A"/>
    <property type="match status" value="1"/>
</dbReference>
<dbReference type="InterPro" id="IPR001173">
    <property type="entry name" value="Glyco_trans_2-like"/>
</dbReference>
<dbReference type="AlphaFoldDB" id="A0A0G1HEQ0"/>
<evidence type="ECO:0000259" key="1">
    <source>
        <dbReference type="Pfam" id="PF00535"/>
    </source>
</evidence>
<evidence type="ECO:0000313" key="3">
    <source>
        <dbReference type="Proteomes" id="UP000033861"/>
    </source>
</evidence>
<feature type="domain" description="Glycosyltransferase 2-like" evidence="1">
    <location>
        <begin position="6"/>
        <end position="171"/>
    </location>
</feature>
<name>A0A0G1HEQ0_9BACT</name>
<dbReference type="GO" id="GO:0016740">
    <property type="term" value="F:transferase activity"/>
    <property type="evidence" value="ECO:0007669"/>
    <property type="project" value="UniProtKB-KW"/>
</dbReference>
<proteinExistence type="predicted"/>
<dbReference type="GO" id="GO:0006487">
    <property type="term" value="P:protein N-linked glycosylation"/>
    <property type="evidence" value="ECO:0007669"/>
    <property type="project" value="TreeGrafter"/>
</dbReference>
<gene>
    <name evidence="2" type="ORF">UW35_C0044G0003</name>
</gene>
<reference evidence="2 3" key="1">
    <citation type="journal article" date="2015" name="Nature">
        <title>rRNA introns, odd ribosomes, and small enigmatic genomes across a large radiation of phyla.</title>
        <authorList>
            <person name="Brown C.T."/>
            <person name="Hug L.A."/>
            <person name="Thomas B.C."/>
            <person name="Sharon I."/>
            <person name="Castelle C.J."/>
            <person name="Singh A."/>
            <person name="Wilkins M.J."/>
            <person name="Williams K.H."/>
            <person name="Banfield J.F."/>
        </authorList>
    </citation>
    <scope>NUCLEOTIDE SEQUENCE [LARGE SCALE GENOMIC DNA]</scope>
</reference>
<dbReference type="InterPro" id="IPR029044">
    <property type="entry name" value="Nucleotide-diphossugar_trans"/>
</dbReference>
<accession>A0A0G1HEQ0</accession>
<dbReference type="Proteomes" id="UP000033861">
    <property type="component" value="Unassembled WGS sequence"/>
</dbReference>
<sequence>MKPKLSVVITNYNEKENLQRGVLEQMHQYLKSVDFSWEVIINDDGSTDGGDQIIKKFVEKNKDFKLIHGSHGGKAAGLLNGIKHATGEIILTTDMDQSTPLNEFDKLYPWFGKGYDVVFGSRGKLRENFPWYRQLTSWGFRTVRSIFLLRHVSDTQCGFKAYKSEVLKRIFPKLEVLKNNLSKGWVVSAFDVELLYMAEKVGANLKEVEVKWRDEDTSTGKQRNFVKESVDMLKQILMVKMNDSAGKYEKI</sequence>
<keyword evidence="2" id="KW-0808">Transferase</keyword>
<evidence type="ECO:0000313" key="2">
    <source>
        <dbReference type="EMBL" id="KKT44973.1"/>
    </source>
</evidence>
<comment type="caution">
    <text evidence="2">The sequence shown here is derived from an EMBL/GenBank/DDBJ whole genome shotgun (WGS) entry which is preliminary data.</text>
</comment>